<evidence type="ECO:0000256" key="3">
    <source>
        <dbReference type="ARBA" id="ARBA00022793"/>
    </source>
</evidence>
<keyword evidence="9" id="KW-1185">Reference proteome</keyword>
<accession>A0A1W0WNM2</accession>
<evidence type="ECO:0000313" key="9">
    <source>
        <dbReference type="Proteomes" id="UP000192578"/>
    </source>
</evidence>
<comment type="similarity">
    <text evidence="2 7">Belongs to the group II decarboxylase family.</text>
</comment>
<keyword evidence="3" id="KW-0210">Decarboxylase</keyword>
<evidence type="ECO:0000256" key="1">
    <source>
        <dbReference type="ARBA" id="ARBA00001933"/>
    </source>
</evidence>
<dbReference type="PRINTS" id="PR00800">
    <property type="entry name" value="YHDCRBOXLASE"/>
</dbReference>
<keyword evidence="5 7" id="KW-0456">Lyase</keyword>
<dbReference type="AlphaFoldDB" id="A0A1W0WNM2"/>
<feature type="modified residue" description="N6-(pyridoxal phosphate)lysine" evidence="6">
    <location>
        <position position="242"/>
    </location>
</feature>
<proteinExistence type="inferred from homology"/>
<evidence type="ECO:0000256" key="6">
    <source>
        <dbReference type="PIRSR" id="PIRSR602129-50"/>
    </source>
</evidence>
<dbReference type="PANTHER" id="PTHR11999">
    <property type="entry name" value="GROUP II PYRIDOXAL-5-PHOSPHATE DECARBOXYLASE"/>
    <property type="match status" value="1"/>
</dbReference>
<evidence type="ECO:0000256" key="7">
    <source>
        <dbReference type="RuleBase" id="RU000382"/>
    </source>
</evidence>
<dbReference type="Pfam" id="PF00282">
    <property type="entry name" value="Pyridoxal_deC"/>
    <property type="match status" value="1"/>
</dbReference>
<evidence type="ECO:0000256" key="2">
    <source>
        <dbReference type="ARBA" id="ARBA00009533"/>
    </source>
</evidence>
<dbReference type="GO" id="GO:0005737">
    <property type="term" value="C:cytoplasm"/>
    <property type="evidence" value="ECO:0007669"/>
    <property type="project" value="TreeGrafter"/>
</dbReference>
<dbReference type="SUPFAM" id="SSF53383">
    <property type="entry name" value="PLP-dependent transferases"/>
    <property type="match status" value="1"/>
</dbReference>
<keyword evidence="4 6" id="KW-0663">Pyridoxal phosphate</keyword>
<dbReference type="GO" id="GO:0006520">
    <property type="term" value="P:amino acid metabolic process"/>
    <property type="evidence" value="ECO:0007669"/>
    <property type="project" value="InterPro"/>
</dbReference>
<dbReference type="GO" id="GO:0016831">
    <property type="term" value="F:carboxy-lyase activity"/>
    <property type="evidence" value="ECO:0007669"/>
    <property type="project" value="UniProtKB-KW"/>
</dbReference>
<evidence type="ECO:0000256" key="4">
    <source>
        <dbReference type="ARBA" id="ARBA00022898"/>
    </source>
</evidence>
<gene>
    <name evidence="8" type="ORF">BV898_09154</name>
</gene>
<name>A0A1W0WNM2_HYPEX</name>
<reference evidence="9" key="1">
    <citation type="submission" date="2017-01" db="EMBL/GenBank/DDBJ databases">
        <title>Comparative genomics of anhydrobiosis in the tardigrade Hypsibius dujardini.</title>
        <authorList>
            <person name="Yoshida Y."/>
            <person name="Koutsovoulos G."/>
            <person name="Laetsch D."/>
            <person name="Stevens L."/>
            <person name="Kumar S."/>
            <person name="Horikawa D."/>
            <person name="Ishino K."/>
            <person name="Komine S."/>
            <person name="Tomita M."/>
            <person name="Blaxter M."/>
            <person name="Arakawa K."/>
        </authorList>
    </citation>
    <scope>NUCLEOTIDE SEQUENCE [LARGE SCALE GENOMIC DNA]</scope>
    <source>
        <strain evidence="9">Z151</strain>
    </source>
</reference>
<organism evidence="8 9">
    <name type="scientific">Hypsibius exemplaris</name>
    <name type="common">Freshwater tardigrade</name>
    <dbReference type="NCBI Taxonomy" id="2072580"/>
    <lineage>
        <taxon>Eukaryota</taxon>
        <taxon>Metazoa</taxon>
        <taxon>Ecdysozoa</taxon>
        <taxon>Tardigrada</taxon>
        <taxon>Eutardigrada</taxon>
        <taxon>Parachela</taxon>
        <taxon>Hypsibioidea</taxon>
        <taxon>Hypsibiidae</taxon>
        <taxon>Hypsibius</taxon>
    </lineage>
</organism>
<protein>
    <submittedName>
        <fullName evidence="8">Tyrosine decarboxylase</fullName>
    </submittedName>
</protein>
<dbReference type="OrthoDB" id="639767at2759"/>
<dbReference type="PANTHER" id="PTHR11999:SF70">
    <property type="entry name" value="MIP05841P"/>
    <property type="match status" value="1"/>
</dbReference>
<dbReference type="InterPro" id="IPR015424">
    <property type="entry name" value="PyrdxlP-dep_Trfase"/>
</dbReference>
<sequence>MTGMTHWQHPRFHAYFPAGNSYPSIMAGMLSDAIGCVGFSWAASPACTELETIVLDWLGRMVDLPKKFLPFTPGGAGGGVLQGSASECILVSLLAARLTAVRELESKSENKGIDRRMLLTKLRAYCSDEAHSSVQKAAMIALVEIRIIPVDDKYGLNSVTLAEYIQKDRDAGLVPFFVSTTLGTTGCCAFDALDEIGPVCEREGIWLHVDAAYAGNSFICPEQRHLMKGIEYASSFNLNPNKWMLVNFDCSAMWVADRVKLTDALTVDPLYLQHDYSNRSIDYRNWSIPLSRRFRSLKLWFVIRSYGVEGLQQYIREVRGHFL</sequence>
<comment type="caution">
    <text evidence="8">The sequence shown here is derived from an EMBL/GenBank/DDBJ whole genome shotgun (WGS) entry which is preliminary data.</text>
</comment>
<dbReference type="InterPro" id="IPR010977">
    <property type="entry name" value="Aromatic_deC"/>
</dbReference>
<dbReference type="EMBL" id="MTYJ01000070">
    <property type="protein sequence ID" value="OQV16798.1"/>
    <property type="molecule type" value="Genomic_DNA"/>
</dbReference>
<dbReference type="FunFam" id="3.40.640.10:FF:000025">
    <property type="entry name" value="Histidine decarboxylase"/>
    <property type="match status" value="1"/>
</dbReference>
<evidence type="ECO:0000256" key="5">
    <source>
        <dbReference type="ARBA" id="ARBA00023239"/>
    </source>
</evidence>
<comment type="cofactor">
    <cofactor evidence="1 6 7">
        <name>pyridoxal 5'-phosphate</name>
        <dbReference type="ChEBI" id="CHEBI:597326"/>
    </cofactor>
</comment>
<dbReference type="GO" id="GO:0019752">
    <property type="term" value="P:carboxylic acid metabolic process"/>
    <property type="evidence" value="ECO:0007669"/>
    <property type="project" value="InterPro"/>
</dbReference>
<evidence type="ECO:0000313" key="8">
    <source>
        <dbReference type="EMBL" id="OQV16798.1"/>
    </source>
</evidence>
<dbReference type="InterPro" id="IPR002129">
    <property type="entry name" value="PyrdxlP-dep_de-COase"/>
</dbReference>
<dbReference type="GO" id="GO:0030170">
    <property type="term" value="F:pyridoxal phosphate binding"/>
    <property type="evidence" value="ECO:0007669"/>
    <property type="project" value="InterPro"/>
</dbReference>
<dbReference type="Gene3D" id="3.40.640.10">
    <property type="entry name" value="Type I PLP-dependent aspartate aminotransferase-like (Major domain)"/>
    <property type="match status" value="1"/>
</dbReference>
<dbReference type="Proteomes" id="UP000192578">
    <property type="component" value="Unassembled WGS sequence"/>
</dbReference>
<dbReference type="InterPro" id="IPR015421">
    <property type="entry name" value="PyrdxlP-dep_Trfase_major"/>
</dbReference>